<dbReference type="EMBL" id="MDEJ01000093">
    <property type="protein sequence ID" value="PPU91309.1"/>
    <property type="molecule type" value="Genomic_DNA"/>
</dbReference>
<comment type="caution">
    <text evidence="2">The sequence shown here is derived from an EMBL/GenBank/DDBJ whole genome shotgun (WGS) entry which is preliminary data.</text>
</comment>
<evidence type="ECO:0000313" key="2">
    <source>
        <dbReference type="EMBL" id="PPU91309.1"/>
    </source>
</evidence>
<feature type="transmembrane region" description="Helical" evidence="1">
    <location>
        <begin position="30"/>
        <end position="50"/>
    </location>
</feature>
<dbReference type="AlphaFoldDB" id="A0A2S7EM31"/>
<name>A0A2S7EM31_9XANT</name>
<keyword evidence="3" id="KW-1185">Reference proteome</keyword>
<protein>
    <submittedName>
        <fullName evidence="2">Uncharacterized protein</fullName>
    </submittedName>
</protein>
<reference evidence="3" key="1">
    <citation type="submission" date="2016-08" db="EMBL/GenBank/DDBJ databases">
        <authorList>
            <person name="Merda D."/>
            <person name="Briand M."/>
            <person name="Taghouti G."/>
            <person name="Carrere S."/>
            <person name="Gouzy J."/>
            <person name="Portier P."/>
            <person name="Jacques M.-A."/>
            <person name="Fischer-Le Saux M."/>
        </authorList>
    </citation>
    <scope>NUCLEOTIDE SEQUENCE [LARGE SCALE GENOMIC DNA]</scope>
    <source>
        <strain evidence="3">CFBP1817</strain>
    </source>
</reference>
<accession>A0A2S7EM31</accession>
<keyword evidence="1" id="KW-0812">Transmembrane</keyword>
<keyword evidence="1" id="KW-0472">Membrane</keyword>
<keyword evidence="1" id="KW-1133">Transmembrane helix</keyword>
<dbReference type="Proteomes" id="UP000239939">
    <property type="component" value="Unassembled WGS sequence"/>
</dbReference>
<sequence length="59" mass="6981">MRNQWFDALPQRDRDLFTGSGKRQFGEGDLIWDFNIIVGLLYGWMLRYLAERGCLIRTA</sequence>
<evidence type="ECO:0000256" key="1">
    <source>
        <dbReference type="SAM" id="Phobius"/>
    </source>
</evidence>
<organism evidence="2 3">
    <name type="scientific">Xanthomonas populi</name>
    <dbReference type="NCBI Taxonomy" id="53414"/>
    <lineage>
        <taxon>Bacteria</taxon>
        <taxon>Pseudomonadati</taxon>
        <taxon>Pseudomonadota</taxon>
        <taxon>Gammaproteobacteria</taxon>
        <taxon>Lysobacterales</taxon>
        <taxon>Lysobacteraceae</taxon>
        <taxon>Xanthomonas</taxon>
    </lineage>
</organism>
<evidence type="ECO:0000313" key="3">
    <source>
        <dbReference type="Proteomes" id="UP000239939"/>
    </source>
</evidence>
<gene>
    <name evidence="2" type="ORF">XpopCFBP1817_14240</name>
</gene>
<proteinExistence type="predicted"/>